<dbReference type="InterPro" id="IPR044974">
    <property type="entry name" value="Disease_R_plants"/>
</dbReference>
<dbReference type="Proteomes" id="UP001163823">
    <property type="component" value="Chromosome 7"/>
</dbReference>
<keyword evidence="1" id="KW-0520">NAD</keyword>
<dbReference type="EMBL" id="JARAOO010000007">
    <property type="protein sequence ID" value="KAJ7961789.1"/>
    <property type="molecule type" value="Genomic_DNA"/>
</dbReference>
<proteinExistence type="predicted"/>
<dbReference type="Gene3D" id="3.40.50.300">
    <property type="entry name" value="P-loop containing nucleotide triphosphate hydrolases"/>
    <property type="match status" value="1"/>
</dbReference>
<dbReference type="SMART" id="SM00255">
    <property type="entry name" value="TIR"/>
    <property type="match status" value="1"/>
</dbReference>
<dbReference type="InterPro" id="IPR027417">
    <property type="entry name" value="P-loop_NTPase"/>
</dbReference>
<dbReference type="GO" id="GO:0006952">
    <property type="term" value="P:defense response"/>
    <property type="evidence" value="ECO:0007669"/>
    <property type="project" value="InterPro"/>
</dbReference>
<dbReference type="KEGG" id="qsa:O6P43_017095"/>
<feature type="domain" description="TIR" evidence="2">
    <location>
        <begin position="20"/>
        <end position="161"/>
    </location>
</feature>
<dbReference type="SUPFAM" id="SSF52540">
    <property type="entry name" value="P-loop containing nucleoside triphosphate hydrolases"/>
    <property type="match status" value="1"/>
</dbReference>
<dbReference type="Pfam" id="PF00931">
    <property type="entry name" value="NB-ARC"/>
    <property type="match status" value="1"/>
</dbReference>
<sequence length="455" mass="52497">MVSRRTYITSFSFFSTVRRRRHDVFLSFRGEDTRHHITDQLHTALEEAGIRTFKDDINLEKGGEIATELLKAIQMSRIAVIVFSRNYADSGWCLDELVKIIECKNEDGQVGLPVFYDVDPCDVQMQRNSFARALGQHEERVRVENLEENKVEMWKEALTEASSAEHGWDMHNAAYWHHSKFIKEIVKHVLGRRQDAHMSASIFPPRIEVAKEYLNLLLSVISDDVLVIGIWGMDKTTIAKAVYNQNFERFEASSFISDVSIISEKQDGLLALQKQFLSDILMEDSLEIDNVKTGIDMIKSTLRTKRVLAVLDNVNRLEELNALARQREWFGSGSRIIITTRDHQLLNILEVDDVYGTRGIQIIEDQFRHNLEMINDLKEYIQNYHVQANEREKFMMVEIEREKKKNAYQAQVIVDLQMSLTQSTPQNVLTSTEEELDNQMISQLCLGGSGDHRAI</sequence>
<accession>A0AAD7LP80</accession>
<evidence type="ECO:0000259" key="2">
    <source>
        <dbReference type="PROSITE" id="PS50104"/>
    </source>
</evidence>
<keyword evidence="4" id="KW-1185">Reference proteome</keyword>
<dbReference type="InterPro" id="IPR000157">
    <property type="entry name" value="TIR_dom"/>
</dbReference>
<dbReference type="PANTHER" id="PTHR11017:SF385">
    <property type="entry name" value="DISEASE RESISTANCE PROTEIN (TIR-NBS-LRR CLASS)-RELATED"/>
    <property type="match status" value="1"/>
</dbReference>
<dbReference type="Pfam" id="PF01582">
    <property type="entry name" value="TIR"/>
    <property type="match status" value="1"/>
</dbReference>
<dbReference type="InterPro" id="IPR035897">
    <property type="entry name" value="Toll_tir_struct_dom_sf"/>
</dbReference>
<dbReference type="PROSITE" id="PS50104">
    <property type="entry name" value="TIR"/>
    <property type="match status" value="1"/>
</dbReference>
<dbReference type="Gene3D" id="3.40.50.10140">
    <property type="entry name" value="Toll/interleukin-1 receptor homology (TIR) domain"/>
    <property type="match status" value="1"/>
</dbReference>
<evidence type="ECO:0000256" key="1">
    <source>
        <dbReference type="ARBA" id="ARBA00023027"/>
    </source>
</evidence>
<dbReference type="PANTHER" id="PTHR11017">
    <property type="entry name" value="LEUCINE-RICH REPEAT-CONTAINING PROTEIN"/>
    <property type="match status" value="1"/>
</dbReference>
<dbReference type="GO" id="GO:0043531">
    <property type="term" value="F:ADP binding"/>
    <property type="evidence" value="ECO:0007669"/>
    <property type="project" value="InterPro"/>
</dbReference>
<reference evidence="3" key="1">
    <citation type="journal article" date="2023" name="Science">
        <title>Elucidation of the pathway for biosynthesis of saponin adjuvants from the soapbark tree.</title>
        <authorList>
            <person name="Reed J."/>
            <person name="Orme A."/>
            <person name="El-Demerdash A."/>
            <person name="Owen C."/>
            <person name="Martin L.B.B."/>
            <person name="Misra R.C."/>
            <person name="Kikuchi S."/>
            <person name="Rejzek M."/>
            <person name="Martin A.C."/>
            <person name="Harkess A."/>
            <person name="Leebens-Mack J."/>
            <person name="Louveau T."/>
            <person name="Stephenson M.J."/>
            <person name="Osbourn A."/>
        </authorList>
    </citation>
    <scope>NUCLEOTIDE SEQUENCE</scope>
    <source>
        <strain evidence="3">S10</strain>
    </source>
</reference>
<name>A0AAD7LP80_QUISA</name>
<protein>
    <submittedName>
        <fullName evidence="3">TMV resistance protein N</fullName>
    </submittedName>
</protein>
<dbReference type="InterPro" id="IPR002182">
    <property type="entry name" value="NB-ARC"/>
</dbReference>
<organism evidence="3 4">
    <name type="scientific">Quillaja saponaria</name>
    <name type="common">Soap bark tree</name>
    <dbReference type="NCBI Taxonomy" id="32244"/>
    <lineage>
        <taxon>Eukaryota</taxon>
        <taxon>Viridiplantae</taxon>
        <taxon>Streptophyta</taxon>
        <taxon>Embryophyta</taxon>
        <taxon>Tracheophyta</taxon>
        <taxon>Spermatophyta</taxon>
        <taxon>Magnoliopsida</taxon>
        <taxon>eudicotyledons</taxon>
        <taxon>Gunneridae</taxon>
        <taxon>Pentapetalae</taxon>
        <taxon>rosids</taxon>
        <taxon>fabids</taxon>
        <taxon>Fabales</taxon>
        <taxon>Quillajaceae</taxon>
        <taxon>Quillaja</taxon>
    </lineage>
</organism>
<evidence type="ECO:0000313" key="3">
    <source>
        <dbReference type="EMBL" id="KAJ7961789.1"/>
    </source>
</evidence>
<comment type="caution">
    <text evidence="3">The sequence shown here is derived from an EMBL/GenBank/DDBJ whole genome shotgun (WGS) entry which is preliminary data.</text>
</comment>
<dbReference type="FunFam" id="3.40.50.10140:FF:000007">
    <property type="entry name" value="Disease resistance protein (TIR-NBS-LRR class)"/>
    <property type="match status" value="1"/>
</dbReference>
<dbReference type="AlphaFoldDB" id="A0AAD7LP80"/>
<evidence type="ECO:0000313" key="4">
    <source>
        <dbReference type="Proteomes" id="UP001163823"/>
    </source>
</evidence>
<dbReference type="GO" id="GO:0007165">
    <property type="term" value="P:signal transduction"/>
    <property type="evidence" value="ECO:0007669"/>
    <property type="project" value="InterPro"/>
</dbReference>
<dbReference type="SUPFAM" id="SSF52200">
    <property type="entry name" value="Toll/Interleukin receptor TIR domain"/>
    <property type="match status" value="1"/>
</dbReference>
<gene>
    <name evidence="3" type="ORF">O6P43_017095</name>
</gene>